<dbReference type="Pfam" id="PF12802">
    <property type="entry name" value="MarR_2"/>
    <property type="match status" value="1"/>
</dbReference>
<keyword evidence="1" id="KW-0805">Transcription regulation</keyword>
<keyword evidence="6" id="KW-1185">Reference proteome</keyword>
<dbReference type="GO" id="GO:0003700">
    <property type="term" value="F:DNA-binding transcription factor activity"/>
    <property type="evidence" value="ECO:0007669"/>
    <property type="project" value="InterPro"/>
</dbReference>
<dbReference type="InterPro" id="IPR036390">
    <property type="entry name" value="WH_DNA-bd_sf"/>
</dbReference>
<dbReference type="InterPro" id="IPR039422">
    <property type="entry name" value="MarR/SlyA-like"/>
</dbReference>
<accession>A0A2T5H4E5</accession>
<dbReference type="EMBL" id="QAOH01000026">
    <property type="protein sequence ID" value="PTQ66453.1"/>
    <property type="molecule type" value="Genomic_DNA"/>
</dbReference>
<comment type="caution">
    <text evidence="5">The sequence shown here is derived from an EMBL/GenBank/DDBJ whole genome shotgun (WGS) entry which is preliminary data.</text>
</comment>
<dbReference type="OrthoDB" id="582199at2"/>
<proteinExistence type="predicted"/>
<keyword evidence="3" id="KW-0804">Transcription</keyword>
<dbReference type="RefSeq" id="WP_107818023.1">
    <property type="nucleotide sequence ID" value="NZ_QAOH01000026.1"/>
</dbReference>
<dbReference type="PRINTS" id="PR00598">
    <property type="entry name" value="HTHMARR"/>
</dbReference>
<organism evidence="5 6">
    <name type="scientific">Celeribacter persicus</name>
    <dbReference type="NCBI Taxonomy" id="1651082"/>
    <lineage>
        <taxon>Bacteria</taxon>
        <taxon>Pseudomonadati</taxon>
        <taxon>Pseudomonadota</taxon>
        <taxon>Alphaproteobacteria</taxon>
        <taxon>Rhodobacterales</taxon>
        <taxon>Roseobacteraceae</taxon>
        <taxon>Celeribacter</taxon>
    </lineage>
</organism>
<evidence type="ECO:0000259" key="4">
    <source>
        <dbReference type="PROSITE" id="PS50995"/>
    </source>
</evidence>
<dbReference type="GO" id="GO:0003677">
    <property type="term" value="F:DNA binding"/>
    <property type="evidence" value="ECO:0007669"/>
    <property type="project" value="UniProtKB-KW"/>
</dbReference>
<dbReference type="GO" id="GO:0006950">
    <property type="term" value="P:response to stress"/>
    <property type="evidence" value="ECO:0007669"/>
    <property type="project" value="TreeGrafter"/>
</dbReference>
<keyword evidence="2" id="KW-0238">DNA-binding</keyword>
<name>A0A2T5H4E5_9RHOB</name>
<feature type="domain" description="HTH marR-type" evidence="4">
    <location>
        <begin position="9"/>
        <end position="142"/>
    </location>
</feature>
<dbReference type="InterPro" id="IPR036388">
    <property type="entry name" value="WH-like_DNA-bd_sf"/>
</dbReference>
<dbReference type="PROSITE" id="PS50995">
    <property type="entry name" value="HTH_MARR_2"/>
    <property type="match status" value="1"/>
</dbReference>
<dbReference type="SMART" id="SM00347">
    <property type="entry name" value="HTH_MARR"/>
    <property type="match status" value="1"/>
</dbReference>
<dbReference type="SUPFAM" id="SSF46785">
    <property type="entry name" value="Winged helix' DNA-binding domain"/>
    <property type="match status" value="1"/>
</dbReference>
<evidence type="ECO:0000313" key="6">
    <source>
        <dbReference type="Proteomes" id="UP000244077"/>
    </source>
</evidence>
<evidence type="ECO:0000256" key="2">
    <source>
        <dbReference type="ARBA" id="ARBA00023125"/>
    </source>
</evidence>
<dbReference type="Gene3D" id="1.10.10.10">
    <property type="entry name" value="Winged helix-like DNA-binding domain superfamily/Winged helix DNA-binding domain"/>
    <property type="match status" value="1"/>
</dbReference>
<dbReference type="Proteomes" id="UP000244077">
    <property type="component" value="Unassembled WGS sequence"/>
</dbReference>
<sequence>MSQNETSPKTLFGFQFVMLSRRWRKVIHAEIARAGLTDATWAPLVHLDAGGDGISQTELADRVALDTSTLVRLLDILSKRGLIERQVNPRDRRARLIVLTSQGHIEVQRIKHHLSEVEASLLSGLSETEVAVLLAGFAKISATIETTLERKPS</sequence>
<dbReference type="InterPro" id="IPR000835">
    <property type="entry name" value="HTH_MarR-typ"/>
</dbReference>
<dbReference type="PANTHER" id="PTHR33164">
    <property type="entry name" value="TRANSCRIPTIONAL REGULATOR, MARR FAMILY"/>
    <property type="match status" value="1"/>
</dbReference>
<dbReference type="PANTHER" id="PTHR33164:SF64">
    <property type="entry name" value="TRANSCRIPTIONAL REGULATOR SLYA"/>
    <property type="match status" value="1"/>
</dbReference>
<gene>
    <name evidence="5" type="ORF">C8N42_1266</name>
</gene>
<dbReference type="AlphaFoldDB" id="A0A2T5H4E5"/>
<evidence type="ECO:0000256" key="3">
    <source>
        <dbReference type="ARBA" id="ARBA00023163"/>
    </source>
</evidence>
<evidence type="ECO:0000256" key="1">
    <source>
        <dbReference type="ARBA" id="ARBA00023015"/>
    </source>
</evidence>
<protein>
    <submittedName>
        <fullName evidence="5">MarR family transcriptional regulator for hemolysin</fullName>
    </submittedName>
</protein>
<reference evidence="5 6" key="1">
    <citation type="submission" date="2018-04" db="EMBL/GenBank/DDBJ databases">
        <title>Genomic Encyclopedia of Archaeal and Bacterial Type Strains, Phase II (KMG-II): from individual species to whole genera.</title>
        <authorList>
            <person name="Goeker M."/>
        </authorList>
    </citation>
    <scope>NUCLEOTIDE SEQUENCE [LARGE SCALE GENOMIC DNA]</scope>
    <source>
        <strain evidence="5 6">DSM 100434</strain>
    </source>
</reference>
<evidence type="ECO:0000313" key="5">
    <source>
        <dbReference type="EMBL" id="PTQ66453.1"/>
    </source>
</evidence>